<keyword evidence="1" id="KW-0732">Signal</keyword>
<keyword evidence="3" id="KW-1185">Reference proteome</keyword>
<dbReference type="RefSeq" id="WP_179355718.1">
    <property type="nucleotide sequence ID" value="NZ_CP058627.1"/>
</dbReference>
<gene>
    <name evidence="2" type="ORF">HQ393_13770</name>
</gene>
<name>A0A7H9BLE2_9NEIS</name>
<dbReference type="Proteomes" id="UP000509597">
    <property type="component" value="Chromosome"/>
</dbReference>
<feature type="chain" id="PRO_5028944955" description="DUF2147 domain-containing protein" evidence="1">
    <location>
        <begin position="19"/>
        <end position="179"/>
    </location>
</feature>
<dbReference type="AlphaFoldDB" id="A0A7H9BLE2"/>
<dbReference type="EMBL" id="CP058627">
    <property type="protein sequence ID" value="QLG89222.1"/>
    <property type="molecule type" value="Genomic_DNA"/>
</dbReference>
<feature type="signal peptide" evidence="1">
    <location>
        <begin position="1"/>
        <end position="18"/>
    </location>
</feature>
<evidence type="ECO:0000313" key="2">
    <source>
        <dbReference type="EMBL" id="QLG89222.1"/>
    </source>
</evidence>
<accession>A0A7H9BLE2</accession>
<organism evidence="2 3">
    <name type="scientific">Chitinibacter bivalviorum</name>
    <dbReference type="NCBI Taxonomy" id="2739434"/>
    <lineage>
        <taxon>Bacteria</taxon>
        <taxon>Pseudomonadati</taxon>
        <taxon>Pseudomonadota</taxon>
        <taxon>Betaproteobacteria</taxon>
        <taxon>Neisseriales</taxon>
        <taxon>Chitinibacteraceae</taxon>
        <taxon>Chitinibacter</taxon>
    </lineage>
</organism>
<dbReference type="KEGG" id="chiz:HQ393_13770"/>
<proteinExistence type="predicted"/>
<sequence length="179" mass="20025">MKMIAIAALLGLNSVAFSAQTQVMGVWTEKQRIESIKADEASWQWQGGGQSLNLATPPHQFSPPQVGDWFELNMRHNPAGVMRKLMWSHEQQEAPWLIVGLNLPLAGEAMPGWRWEAGPVLVKGKLRIQVPVGKLTQVRGWCVLISDFRGAKPSTPGVANETETRLDWWAQQTKKPCIY</sequence>
<reference evidence="2 3" key="1">
    <citation type="submission" date="2020-07" db="EMBL/GenBank/DDBJ databases">
        <title>Complete genome sequence of Chitinibacter sp. 2T18.</title>
        <authorList>
            <person name="Bae J.-W."/>
            <person name="Choi J.-W."/>
        </authorList>
    </citation>
    <scope>NUCLEOTIDE SEQUENCE [LARGE SCALE GENOMIC DNA]</scope>
    <source>
        <strain evidence="2 3">2T18</strain>
    </source>
</reference>
<evidence type="ECO:0000313" key="3">
    <source>
        <dbReference type="Proteomes" id="UP000509597"/>
    </source>
</evidence>
<protein>
    <recommendedName>
        <fullName evidence="4">DUF2147 domain-containing protein</fullName>
    </recommendedName>
</protein>
<evidence type="ECO:0000256" key="1">
    <source>
        <dbReference type="SAM" id="SignalP"/>
    </source>
</evidence>
<evidence type="ECO:0008006" key="4">
    <source>
        <dbReference type="Google" id="ProtNLM"/>
    </source>
</evidence>